<reference evidence="2" key="1">
    <citation type="journal article" date="2019" name="Int. J. Syst. Evol. Microbiol.">
        <title>The Global Catalogue of Microorganisms (GCM) 10K type strain sequencing project: providing services to taxonomists for standard genome sequencing and annotation.</title>
        <authorList>
            <consortium name="The Broad Institute Genomics Platform"/>
            <consortium name="The Broad Institute Genome Sequencing Center for Infectious Disease"/>
            <person name="Wu L."/>
            <person name="Ma J."/>
        </authorList>
    </citation>
    <scope>NUCLEOTIDE SEQUENCE [LARGE SCALE GENOMIC DNA]</scope>
    <source>
        <strain evidence="2">CGMCC 1.11013</strain>
    </source>
</reference>
<keyword evidence="2" id="KW-1185">Reference proteome</keyword>
<gene>
    <name evidence="1" type="ORF">GCM10010985_32350</name>
</gene>
<evidence type="ECO:0000313" key="1">
    <source>
        <dbReference type="EMBL" id="GGD75348.1"/>
    </source>
</evidence>
<proteinExistence type="predicted"/>
<evidence type="ECO:0000313" key="2">
    <source>
        <dbReference type="Proteomes" id="UP000597138"/>
    </source>
</evidence>
<accession>A0ABQ1RPU1</accession>
<dbReference type="Proteomes" id="UP000597138">
    <property type="component" value="Unassembled WGS sequence"/>
</dbReference>
<sequence length="73" mass="8022">MSPNPPVSLPMREWDQLKVIEAVVQTGWKRERALTTSELSILAARTDDEVANALAFKLATDRAGKNCGPVSNR</sequence>
<name>A0ABQ1RPU1_9BURK</name>
<protein>
    <submittedName>
        <fullName evidence="1">Uncharacterized protein</fullName>
    </submittedName>
</protein>
<dbReference type="EMBL" id="BMEG01000005">
    <property type="protein sequence ID" value="GGD75348.1"/>
    <property type="molecule type" value="Genomic_DNA"/>
</dbReference>
<comment type="caution">
    <text evidence="1">The sequence shown here is derived from an EMBL/GenBank/DDBJ whole genome shotgun (WGS) entry which is preliminary data.</text>
</comment>
<organism evidence="1 2">
    <name type="scientific">Caballeronia grimmiae</name>
    <dbReference type="NCBI Taxonomy" id="1071679"/>
    <lineage>
        <taxon>Bacteria</taxon>
        <taxon>Pseudomonadati</taxon>
        <taxon>Pseudomonadota</taxon>
        <taxon>Betaproteobacteria</taxon>
        <taxon>Burkholderiales</taxon>
        <taxon>Burkholderiaceae</taxon>
        <taxon>Caballeronia</taxon>
    </lineage>
</organism>
<dbReference type="RefSeq" id="WP_152562509.1">
    <property type="nucleotide sequence ID" value="NZ_BMEG01000005.1"/>
</dbReference>